<organism evidence="4 5">
    <name type="scientific">Solicola gregarius</name>
    <dbReference type="NCBI Taxonomy" id="2908642"/>
    <lineage>
        <taxon>Bacteria</taxon>
        <taxon>Bacillati</taxon>
        <taxon>Actinomycetota</taxon>
        <taxon>Actinomycetes</taxon>
        <taxon>Propionibacteriales</taxon>
        <taxon>Nocardioidaceae</taxon>
        <taxon>Solicola</taxon>
    </lineage>
</organism>
<accession>A0AA46TMV6</accession>
<evidence type="ECO:0000313" key="4">
    <source>
        <dbReference type="EMBL" id="UYM07298.1"/>
    </source>
</evidence>
<dbReference type="CDD" id="cd05379">
    <property type="entry name" value="CAP_bacterial"/>
    <property type="match status" value="1"/>
</dbReference>
<feature type="domain" description="SCP" evidence="3">
    <location>
        <begin position="60"/>
        <end position="165"/>
    </location>
</feature>
<dbReference type="PANTHER" id="PTHR31157:SF1">
    <property type="entry name" value="SCP DOMAIN-CONTAINING PROTEIN"/>
    <property type="match status" value="1"/>
</dbReference>
<keyword evidence="2" id="KW-0732">Signal</keyword>
<keyword evidence="5" id="KW-1185">Reference proteome</keyword>
<dbReference type="AlphaFoldDB" id="A0AA46TMV6"/>
<reference evidence="4" key="1">
    <citation type="submission" date="2022-01" db="EMBL/GenBank/DDBJ databases">
        <title>Nocardioidaceae gen. sp. A5X3R13.</title>
        <authorList>
            <person name="Lopez Marin M.A."/>
            <person name="Uhlik O."/>
        </authorList>
    </citation>
    <scope>NUCLEOTIDE SEQUENCE</scope>
    <source>
        <strain evidence="4">A5X3R13</strain>
    </source>
</reference>
<sequence>MRSRILPTIAGAALVASVAVAGPTAAAPTPTGSATASAAADSRTSQAREKRYERKVRVYTNKARKRHDRRPLHGAKCLDRFANRWARKMARRQELVHQDLGRILRRCKLSMAGENIAYGYPSGKAVVRGWMHSEGHRANILNRRYRLLGVGVARDDDGRAWASQVFGRR</sequence>
<name>A0AA46TMV6_9ACTN</name>
<evidence type="ECO:0000313" key="5">
    <source>
        <dbReference type="Proteomes" id="UP001164390"/>
    </source>
</evidence>
<dbReference type="KEGG" id="sgrg:L0C25_09545"/>
<feature type="chain" id="PRO_5041293866" evidence="2">
    <location>
        <begin position="22"/>
        <end position="169"/>
    </location>
</feature>
<dbReference type="Pfam" id="PF00188">
    <property type="entry name" value="CAP"/>
    <property type="match status" value="1"/>
</dbReference>
<feature type="region of interest" description="Disordered" evidence="1">
    <location>
        <begin position="24"/>
        <end position="51"/>
    </location>
</feature>
<evidence type="ECO:0000259" key="3">
    <source>
        <dbReference type="Pfam" id="PF00188"/>
    </source>
</evidence>
<gene>
    <name evidence="4" type="ORF">L0C25_09545</name>
</gene>
<feature type="signal peptide" evidence="2">
    <location>
        <begin position="1"/>
        <end position="21"/>
    </location>
</feature>
<dbReference type="PANTHER" id="PTHR31157">
    <property type="entry name" value="SCP DOMAIN-CONTAINING PROTEIN"/>
    <property type="match status" value="1"/>
</dbReference>
<evidence type="ECO:0000256" key="1">
    <source>
        <dbReference type="SAM" id="MobiDB-lite"/>
    </source>
</evidence>
<protein>
    <submittedName>
        <fullName evidence="4">CAP domain-containing protein</fullName>
    </submittedName>
</protein>
<dbReference type="Proteomes" id="UP001164390">
    <property type="component" value="Chromosome"/>
</dbReference>
<dbReference type="Gene3D" id="3.40.33.10">
    <property type="entry name" value="CAP"/>
    <property type="match status" value="1"/>
</dbReference>
<evidence type="ECO:0000256" key="2">
    <source>
        <dbReference type="SAM" id="SignalP"/>
    </source>
</evidence>
<dbReference type="EMBL" id="CP094970">
    <property type="protein sequence ID" value="UYM07298.1"/>
    <property type="molecule type" value="Genomic_DNA"/>
</dbReference>
<feature type="compositionally biased region" description="Low complexity" evidence="1">
    <location>
        <begin position="24"/>
        <end position="40"/>
    </location>
</feature>
<dbReference type="InterPro" id="IPR035940">
    <property type="entry name" value="CAP_sf"/>
</dbReference>
<proteinExistence type="predicted"/>
<dbReference type="SUPFAM" id="SSF55797">
    <property type="entry name" value="PR-1-like"/>
    <property type="match status" value="1"/>
</dbReference>
<dbReference type="RefSeq" id="WP_271636262.1">
    <property type="nucleotide sequence ID" value="NZ_CP094970.1"/>
</dbReference>
<dbReference type="InterPro" id="IPR014044">
    <property type="entry name" value="CAP_dom"/>
</dbReference>